<dbReference type="OrthoDB" id="41771at2759"/>
<name>A0A9N8EFF7_9STRA</name>
<dbReference type="InterPro" id="IPR051681">
    <property type="entry name" value="Ser/Thr_Kinases-Pseudokinases"/>
</dbReference>
<dbReference type="GO" id="GO:0005524">
    <property type="term" value="F:ATP binding"/>
    <property type="evidence" value="ECO:0007669"/>
    <property type="project" value="InterPro"/>
</dbReference>
<keyword evidence="2" id="KW-0812">Transmembrane</keyword>
<dbReference type="InterPro" id="IPR011009">
    <property type="entry name" value="Kinase-like_dom_sf"/>
</dbReference>
<feature type="compositionally biased region" description="Basic and acidic residues" evidence="1">
    <location>
        <begin position="632"/>
        <end position="681"/>
    </location>
</feature>
<proteinExistence type="predicted"/>
<dbReference type="SUPFAM" id="SSF56112">
    <property type="entry name" value="Protein kinase-like (PK-like)"/>
    <property type="match status" value="1"/>
</dbReference>
<evidence type="ECO:0000259" key="3">
    <source>
        <dbReference type="PROSITE" id="PS50011"/>
    </source>
</evidence>
<keyword evidence="2" id="KW-0472">Membrane</keyword>
<evidence type="ECO:0000313" key="4">
    <source>
        <dbReference type="EMBL" id="CAB9518281.1"/>
    </source>
</evidence>
<dbReference type="PANTHER" id="PTHR44329">
    <property type="entry name" value="SERINE/THREONINE-PROTEIN KINASE TNNI3K-RELATED"/>
    <property type="match status" value="1"/>
</dbReference>
<dbReference type="Gene3D" id="1.10.510.10">
    <property type="entry name" value="Transferase(Phosphotransferase) domain 1"/>
    <property type="match status" value="1"/>
</dbReference>
<dbReference type="InterPro" id="IPR000719">
    <property type="entry name" value="Prot_kinase_dom"/>
</dbReference>
<comment type="caution">
    <text evidence="4">The sequence shown here is derived from an EMBL/GenBank/DDBJ whole genome shotgun (WGS) entry which is preliminary data.</text>
</comment>
<feature type="domain" description="Protein kinase" evidence="3">
    <location>
        <begin position="297"/>
        <end position="587"/>
    </location>
</feature>
<organism evidence="4 5">
    <name type="scientific">Seminavis robusta</name>
    <dbReference type="NCBI Taxonomy" id="568900"/>
    <lineage>
        <taxon>Eukaryota</taxon>
        <taxon>Sar</taxon>
        <taxon>Stramenopiles</taxon>
        <taxon>Ochrophyta</taxon>
        <taxon>Bacillariophyta</taxon>
        <taxon>Bacillariophyceae</taxon>
        <taxon>Bacillariophycidae</taxon>
        <taxon>Naviculales</taxon>
        <taxon>Naviculaceae</taxon>
        <taxon>Seminavis</taxon>
    </lineage>
</organism>
<dbReference type="PROSITE" id="PS50011">
    <property type="entry name" value="PROTEIN_KINASE_DOM"/>
    <property type="match status" value="1"/>
</dbReference>
<keyword evidence="2" id="KW-1133">Transmembrane helix</keyword>
<accession>A0A9N8EFF7</accession>
<dbReference type="InterPro" id="IPR001245">
    <property type="entry name" value="Ser-Thr/Tyr_kinase_cat_dom"/>
</dbReference>
<feature type="region of interest" description="Disordered" evidence="1">
    <location>
        <begin position="593"/>
        <end position="681"/>
    </location>
</feature>
<keyword evidence="5" id="KW-1185">Reference proteome</keyword>
<dbReference type="EMBL" id="CAICTM010000919">
    <property type="protein sequence ID" value="CAB9518281.1"/>
    <property type="molecule type" value="Genomic_DNA"/>
</dbReference>
<evidence type="ECO:0000256" key="1">
    <source>
        <dbReference type="SAM" id="MobiDB-lite"/>
    </source>
</evidence>
<dbReference type="GO" id="GO:0004674">
    <property type="term" value="F:protein serine/threonine kinase activity"/>
    <property type="evidence" value="ECO:0007669"/>
    <property type="project" value="TreeGrafter"/>
</dbReference>
<dbReference type="SMART" id="SM00220">
    <property type="entry name" value="S_TKc"/>
    <property type="match status" value="1"/>
</dbReference>
<dbReference type="Pfam" id="PF07714">
    <property type="entry name" value="PK_Tyr_Ser-Thr"/>
    <property type="match status" value="1"/>
</dbReference>
<keyword evidence="4" id="KW-0808">Transferase</keyword>
<gene>
    <name evidence="4" type="ORF">SEMRO_921_G220350.1</name>
</gene>
<feature type="transmembrane region" description="Helical" evidence="2">
    <location>
        <begin position="106"/>
        <end position="126"/>
    </location>
</feature>
<dbReference type="Proteomes" id="UP001153069">
    <property type="component" value="Unassembled WGS sequence"/>
</dbReference>
<dbReference type="PANTHER" id="PTHR44329:SF214">
    <property type="entry name" value="PROTEIN KINASE DOMAIN-CONTAINING PROTEIN"/>
    <property type="match status" value="1"/>
</dbReference>
<dbReference type="CDD" id="cd06503">
    <property type="entry name" value="ATP-synt_Fo_b"/>
    <property type="match status" value="1"/>
</dbReference>
<dbReference type="AlphaFoldDB" id="A0A9N8EFF7"/>
<evidence type="ECO:0000313" key="5">
    <source>
        <dbReference type="Proteomes" id="UP001153069"/>
    </source>
</evidence>
<feature type="compositionally biased region" description="Basic and acidic residues" evidence="1">
    <location>
        <begin position="593"/>
        <end position="624"/>
    </location>
</feature>
<evidence type="ECO:0000256" key="2">
    <source>
        <dbReference type="SAM" id="Phobius"/>
    </source>
</evidence>
<protein>
    <submittedName>
        <fullName evidence="4">Probable serine/threonine-protein kinase</fullName>
    </submittedName>
</protein>
<reference evidence="4" key="1">
    <citation type="submission" date="2020-06" db="EMBL/GenBank/DDBJ databases">
        <authorList>
            <consortium name="Plant Systems Biology data submission"/>
        </authorList>
    </citation>
    <scope>NUCLEOTIDE SEQUENCE</scope>
    <source>
        <strain evidence="4">D6</strain>
    </source>
</reference>
<keyword evidence="4" id="KW-0418">Kinase</keyword>
<sequence>MLRRKAGKDLAETDTNSQVSIPLGGATVGTVGTSSGIYSSGDGGTATQARHRRKRKSHGWMKSCWVRLSGIIPGSTSSRSSRRKIESGLAANHLQMHTNSRAKDKCTGWIAIVFLLVVLLGAFHYYTGTLEIAKHKYLVLPSNTNLPESLISEVLESELRLSIEDHEALSLLILMHADSTTTIRRGIHYPRELGHKQQREMQYVDFGNIHLRLLPNDEQKRQIYRLIQDLQGDPRSLNEARDDDYDGYYAFDDDIEKNPYSDYDDYTPSMEGRCRRVAWHRYNLPNCNAMHELDLVTNTPRFVGDGAYREVFVTEQPYMAAQEQMIFKEIRWDLDHGVDSFEYVRMDAFVTERLTSNQHIVDIFGFCGLSMLTEYFPFGDIEKDVVGFQDHDKNFNPLNDKVLKPLNNYTAAEKLQLALNMAEPVAALHNFKDGVIVHDDIQLCQYLWTEEEGIGVKLNDFNRAEIMLWDEQAQQYCKYKNGRGHGDWRAPEEFKDLPLDEFIDVWSLGNNFYSLLTGVYPYFNVEKDKDIQQMVKDGEKPLIDPRYVDSSFAERKLVDVILRCFEYDPELRADINEIRRMLKEAIVENEQREKEKAKRIAEAKRKEREAASKQVEANRARQAEEEAQDQSEAERLRIEEEAQEKAESERIEQEALRRADEQIRQQEAEKRSPAQRDEPQE</sequence>